<dbReference type="SMART" id="SM00248">
    <property type="entry name" value="ANK"/>
    <property type="match status" value="12"/>
</dbReference>
<dbReference type="InterPro" id="IPR001496">
    <property type="entry name" value="SOCS_box"/>
</dbReference>
<sequence>MEKLHEFVMRGQFTEAVQMLTDLDKIDATIGQNLLYNSIKYYESYIQSCHQDDTICKRDIVKSLVVAQSETRFQLLKLIQCLFKMGVNPNFVVENGTLLMTAVATRDESLLQMLLSNGADPNLFGGRRDMNAFSLSIIINDVSIVELFLHNGANVNSPCCGTMTPLQLSVNKCVEISKMLLQHGANIQQVLNVSGINQVQLADPPLIQAVRSENPYLTALLLECGEDINQVHGQREDTAFHIAIKQGNKEIVEILIRNGANLDKENARGHTPLGLALLAAGSKSNDIVKMILNAGCSRTKTTSIALFQKTYPPLFVACFLGNLNIVKFLLEEDTAMNIPCDLHCYCNNGRYEHEFEEPAISSKSKSPPLAQDSLNHLDLDGDDIVNKFDHLNVCDSVKKKKMCAKKTKYLANLVASDGSTPLMLATFGGKLEMVEYLLDHGADHTITNKHGNLVHAAVVSTGSIKFLDIVVNLGCDINMVSNAGNTPLLLSSRINKPEMCLYLIQKGAYLNHRDRFGETALSASIYFGCEDNAKLLIQHGADLDIADSSGTTAFYWSIFNYRESIIRRLIDAGAYFTPEHLAKYPRNLKFMKNKQLIEWIKGKISNPKTLVDICVHSVRKVLSKSNVGRSIYHNINTLPLPSTVKQRLKFIQ</sequence>
<evidence type="ECO:0000313" key="5">
    <source>
        <dbReference type="EMBL" id="KAK6185249.1"/>
    </source>
</evidence>
<dbReference type="InterPro" id="IPR036770">
    <property type="entry name" value="Ankyrin_rpt-contain_sf"/>
</dbReference>
<evidence type="ECO:0000256" key="3">
    <source>
        <dbReference type="PROSITE-ProRule" id="PRU00023"/>
    </source>
</evidence>
<comment type="caution">
    <text evidence="5">The sequence shown here is derived from an EMBL/GenBank/DDBJ whole genome shotgun (WGS) entry which is preliminary data.</text>
</comment>
<name>A0AAN8PXK4_PATCE</name>
<keyword evidence="2 3" id="KW-0040">ANK repeat</keyword>
<dbReference type="PANTHER" id="PTHR24178:SF9">
    <property type="entry name" value="ANK_REP_REGION DOMAIN-CONTAINING PROTEIN"/>
    <property type="match status" value="1"/>
</dbReference>
<dbReference type="SUPFAM" id="SSF48403">
    <property type="entry name" value="Ankyrin repeat"/>
    <property type="match status" value="3"/>
</dbReference>
<protein>
    <recommendedName>
        <fullName evidence="4">SOCS box domain-containing protein</fullName>
    </recommendedName>
</protein>
<evidence type="ECO:0000256" key="1">
    <source>
        <dbReference type="ARBA" id="ARBA00022737"/>
    </source>
</evidence>
<feature type="repeat" description="ANK" evidence="3">
    <location>
        <begin position="235"/>
        <end position="267"/>
    </location>
</feature>
<dbReference type="InterPro" id="IPR002110">
    <property type="entry name" value="Ankyrin_rpt"/>
</dbReference>
<evidence type="ECO:0000259" key="4">
    <source>
        <dbReference type="PROSITE" id="PS50225"/>
    </source>
</evidence>
<dbReference type="Pfam" id="PF12796">
    <property type="entry name" value="Ank_2"/>
    <property type="match status" value="3"/>
</dbReference>
<dbReference type="PROSITE" id="PS50088">
    <property type="entry name" value="ANK_REPEAT"/>
    <property type="match status" value="5"/>
</dbReference>
<dbReference type="PROSITE" id="PS50297">
    <property type="entry name" value="ANK_REP_REGION"/>
    <property type="match status" value="3"/>
</dbReference>
<evidence type="ECO:0000256" key="2">
    <source>
        <dbReference type="ARBA" id="ARBA00023043"/>
    </source>
</evidence>
<accession>A0AAN8PXK4</accession>
<feature type="repeat" description="ANK" evidence="3">
    <location>
        <begin position="516"/>
        <end position="548"/>
    </location>
</feature>
<keyword evidence="1" id="KW-0677">Repeat</keyword>
<dbReference type="PROSITE" id="PS50225">
    <property type="entry name" value="SOCS"/>
    <property type="match status" value="1"/>
</dbReference>
<dbReference type="Proteomes" id="UP001347796">
    <property type="component" value="Unassembled WGS sequence"/>
</dbReference>
<feature type="repeat" description="ANK" evidence="3">
    <location>
        <begin position="94"/>
        <end position="126"/>
    </location>
</feature>
<dbReference type="AlphaFoldDB" id="A0AAN8PXK4"/>
<feature type="domain" description="SOCS box" evidence="4">
    <location>
        <begin position="595"/>
        <end position="652"/>
    </location>
</feature>
<dbReference type="EMBL" id="JAZGQO010000006">
    <property type="protein sequence ID" value="KAK6185249.1"/>
    <property type="molecule type" value="Genomic_DNA"/>
</dbReference>
<proteinExistence type="predicted"/>
<feature type="repeat" description="ANK" evidence="3">
    <location>
        <begin position="483"/>
        <end position="515"/>
    </location>
</feature>
<gene>
    <name evidence="5" type="ORF">SNE40_007523</name>
</gene>
<evidence type="ECO:0000313" key="6">
    <source>
        <dbReference type="Proteomes" id="UP001347796"/>
    </source>
</evidence>
<reference evidence="5 6" key="1">
    <citation type="submission" date="2024-01" db="EMBL/GenBank/DDBJ databases">
        <title>The genome of the rayed Mediterranean limpet Patella caerulea (Linnaeus, 1758).</title>
        <authorList>
            <person name="Anh-Thu Weber A."/>
            <person name="Halstead-Nussloch G."/>
        </authorList>
    </citation>
    <scope>NUCLEOTIDE SEQUENCE [LARGE SCALE GENOMIC DNA]</scope>
    <source>
        <strain evidence="5">AATW-2023a</strain>
        <tissue evidence="5">Whole specimen</tissue>
    </source>
</reference>
<dbReference type="PANTHER" id="PTHR24178">
    <property type="entry name" value="MOLTING PROTEIN MLT-4"/>
    <property type="match status" value="1"/>
</dbReference>
<dbReference type="Gene3D" id="1.25.40.20">
    <property type="entry name" value="Ankyrin repeat-containing domain"/>
    <property type="match status" value="3"/>
</dbReference>
<keyword evidence="6" id="KW-1185">Reference proteome</keyword>
<dbReference type="Pfam" id="PF00023">
    <property type="entry name" value="Ank"/>
    <property type="match status" value="1"/>
</dbReference>
<feature type="repeat" description="ANK" evidence="3">
    <location>
        <begin position="417"/>
        <end position="449"/>
    </location>
</feature>
<organism evidence="5 6">
    <name type="scientific">Patella caerulea</name>
    <name type="common">Rayed Mediterranean limpet</name>
    <dbReference type="NCBI Taxonomy" id="87958"/>
    <lineage>
        <taxon>Eukaryota</taxon>
        <taxon>Metazoa</taxon>
        <taxon>Spiralia</taxon>
        <taxon>Lophotrochozoa</taxon>
        <taxon>Mollusca</taxon>
        <taxon>Gastropoda</taxon>
        <taxon>Patellogastropoda</taxon>
        <taxon>Patelloidea</taxon>
        <taxon>Patellidae</taxon>
        <taxon>Patella</taxon>
    </lineage>
</organism>